<dbReference type="EMBL" id="GBXM01048352">
    <property type="protein sequence ID" value="JAH60225.1"/>
    <property type="molecule type" value="Transcribed_RNA"/>
</dbReference>
<name>A0A0E9U4Z8_ANGAN</name>
<sequence length="59" mass="6970">MLRIPFCVVLFEFSGWFFLCLILIEKNRTLAEPVDDSPPMNSELVLQRRRRISTASHLY</sequence>
<accession>A0A0E9U4Z8</accession>
<organism evidence="1">
    <name type="scientific">Anguilla anguilla</name>
    <name type="common">European freshwater eel</name>
    <name type="synonym">Muraena anguilla</name>
    <dbReference type="NCBI Taxonomy" id="7936"/>
    <lineage>
        <taxon>Eukaryota</taxon>
        <taxon>Metazoa</taxon>
        <taxon>Chordata</taxon>
        <taxon>Craniata</taxon>
        <taxon>Vertebrata</taxon>
        <taxon>Euteleostomi</taxon>
        <taxon>Actinopterygii</taxon>
        <taxon>Neopterygii</taxon>
        <taxon>Teleostei</taxon>
        <taxon>Anguilliformes</taxon>
        <taxon>Anguillidae</taxon>
        <taxon>Anguilla</taxon>
    </lineage>
</organism>
<evidence type="ECO:0000313" key="1">
    <source>
        <dbReference type="EMBL" id="JAH60225.1"/>
    </source>
</evidence>
<proteinExistence type="predicted"/>
<dbReference type="AlphaFoldDB" id="A0A0E9U4Z8"/>
<reference evidence="1" key="2">
    <citation type="journal article" date="2015" name="Fish Shellfish Immunol.">
        <title>Early steps in the European eel (Anguilla anguilla)-Vibrio vulnificus interaction in the gills: Role of the RtxA13 toxin.</title>
        <authorList>
            <person name="Callol A."/>
            <person name="Pajuelo D."/>
            <person name="Ebbesson L."/>
            <person name="Teles M."/>
            <person name="MacKenzie S."/>
            <person name="Amaro C."/>
        </authorList>
    </citation>
    <scope>NUCLEOTIDE SEQUENCE</scope>
</reference>
<reference evidence="1" key="1">
    <citation type="submission" date="2014-11" db="EMBL/GenBank/DDBJ databases">
        <authorList>
            <person name="Amaro Gonzalez C."/>
        </authorList>
    </citation>
    <scope>NUCLEOTIDE SEQUENCE</scope>
</reference>
<protein>
    <submittedName>
        <fullName evidence="1">Uncharacterized protein</fullName>
    </submittedName>
</protein>